<comment type="subcellular location">
    <subcellularLocation>
        <location evidence="1">Membrane</location>
        <topology evidence="1">Multi-pass membrane protein</topology>
    </subcellularLocation>
</comment>
<dbReference type="EMBL" id="JALJOU010000099">
    <property type="protein sequence ID" value="KAK9821591.1"/>
    <property type="molecule type" value="Genomic_DNA"/>
</dbReference>
<reference evidence="6 7" key="1">
    <citation type="journal article" date="2024" name="Nat. Commun.">
        <title>Phylogenomics reveals the evolutionary origins of lichenization in chlorophyte algae.</title>
        <authorList>
            <person name="Puginier C."/>
            <person name="Libourel C."/>
            <person name="Otte J."/>
            <person name="Skaloud P."/>
            <person name="Haon M."/>
            <person name="Grisel S."/>
            <person name="Petersen M."/>
            <person name="Berrin J.G."/>
            <person name="Delaux P.M."/>
            <person name="Dal Grande F."/>
            <person name="Keller J."/>
        </authorList>
    </citation>
    <scope>NUCLEOTIDE SEQUENCE [LARGE SCALE GENOMIC DNA]</scope>
    <source>
        <strain evidence="6 7">SAG 245.80</strain>
    </source>
</reference>
<comment type="similarity">
    <text evidence="2">Belongs to the OXA1/ALB3/YidC (TC 2.A.9.2) family.</text>
</comment>
<sequence>MIQRLTSLRRARCCLHRLQLKFLRDSTSLRYASTAPQRSFASSASNNNEASAAVEGDAAAPILQDTAASAASPVLELASSSATEPALAALEGAWPNVALAVRLVDALHGATGLPWWATLSLAAVGVRAALLPLMVLTMRAASRLVPLWQLARLLRAGPRCRRGGGPAGGRLAAASQAGTFATFVYAVRRMALSDWPGFATGGALWFPDLRQACRVVYSPDALPPAASAGAMAGVFPFSYSFGIGAVIKLWRVLA</sequence>
<evidence type="ECO:0000256" key="5">
    <source>
        <dbReference type="ARBA" id="ARBA00023136"/>
    </source>
</evidence>
<dbReference type="Proteomes" id="UP001445335">
    <property type="component" value="Unassembled WGS sequence"/>
</dbReference>
<organism evidence="6 7">
    <name type="scientific">Elliptochloris bilobata</name>
    <dbReference type="NCBI Taxonomy" id="381761"/>
    <lineage>
        <taxon>Eukaryota</taxon>
        <taxon>Viridiplantae</taxon>
        <taxon>Chlorophyta</taxon>
        <taxon>core chlorophytes</taxon>
        <taxon>Trebouxiophyceae</taxon>
        <taxon>Trebouxiophyceae incertae sedis</taxon>
        <taxon>Elliptochloris clade</taxon>
        <taxon>Elliptochloris</taxon>
    </lineage>
</organism>
<keyword evidence="7" id="KW-1185">Reference proteome</keyword>
<evidence type="ECO:0000256" key="3">
    <source>
        <dbReference type="ARBA" id="ARBA00022692"/>
    </source>
</evidence>
<dbReference type="AlphaFoldDB" id="A0AAW1QJF7"/>
<dbReference type="PANTHER" id="PTHR12428:SF65">
    <property type="entry name" value="CYTOCHROME C OXIDASE ASSEMBLY PROTEIN COX18, MITOCHONDRIAL"/>
    <property type="match status" value="1"/>
</dbReference>
<evidence type="ECO:0000313" key="7">
    <source>
        <dbReference type="Proteomes" id="UP001445335"/>
    </source>
</evidence>
<dbReference type="InterPro" id="IPR001708">
    <property type="entry name" value="YidC/ALB3/OXA1/COX18"/>
</dbReference>
<name>A0AAW1QJF7_9CHLO</name>
<evidence type="ECO:0000256" key="4">
    <source>
        <dbReference type="ARBA" id="ARBA00022989"/>
    </source>
</evidence>
<dbReference type="PANTHER" id="PTHR12428">
    <property type="entry name" value="OXA1"/>
    <property type="match status" value="1"/>
</dbReference>
<dbReference type="GO" id="GO:0032979">
    <property type="term" value="P:protein insertion into mitochondrial inner membrane from matrix"/>
    <property type="evidence" value="ECO:0007669"/>
    <property type="project" value="TreeGrafter"/>
</dbReference>
<keyword evidence="5" id="KW-0472">Membrane</keyword>
<evidence type="ECO:0000256" key="1">
    <source>
        <dbReference type="ARBA" id="ARBA00004141"/>
    </source>
</evidence>
<accession>A0AAW1QJF7</accession>
<dbReference type="GO" id="GO:0005743">
    <property type="term" value="C:mitochondrial inner membrane"/>
    <property type="evidence" value="ECO:0007669"/>
    <property type="project" value="TreeGrafter"/>
</dbReference>
<comment type="caution">
    <text evidence="6">The sequence shown here is derived from an EMBL/GenBank/DDBJ whole genome shotgun (WGS) entry which is preliminary data.</text>
</comment>
<evidence type="ECO:0000256" key="2">
    <source>
        <dbReference type="ARBA" id="ARBA00010583"/>
    </source>
</evidence>
<gene>
    <name evidence="6" type="ORF">WJX81_002469</name>
</gene>
<protein>
    <submittedName>
        <fullName evidence="6">Uncharacterized protein</fullName>
    </submittedName>
</protein>
<keyword evidence="4" id="KW-1133">Transmembrane helix</keyword>
<keyword evidence="3" id="KW-0812">Transmembrane</keyword>
<dbReference type="GO" id="GO:0032977">
    <property type="term" value="F:membrane insertase activity"/>
    <property type="evidence" value="ECO:0007669"/>
    <property type="project" value="InterPro"/>
</dbReference>
<proteinExistence type="inferred from homology"/>
<evidence type="ECO:0000313" key="6">
    <source>
        <dbReference type="EMBL" id="KAK9821591.1"/>
    </source>
</evidence>